<keyword evidence="2" id="KW-0813">Transport</keyword>
<dbReference type="Pfam" id="PF00496">
    <property type="entry name" value="SBP_bac_5"/>
    <property type="match status" value="1"/>
</dbReference>
<dbReference type="PANTHER" id="PTHR30290:SF9">
    <property type="entry name" value="OLIGOPEPTIDE-BINDING PROTEIN APPA"/>
    <property type="match status" value="1"/>
</dbReference>
<protein>
    <submittedName>
        <fullName evidence="7">Oligopeptide ABC transporter substrate-binding protein</fullName>
    </submittedName>
</protein>
<evidence type="ECO:0000313" key="7">
    <source>
        <dbReference type="EMBL" id="NCU17805.1"/>
    </source>
</evidence>
<comment type="similarity">
    <text evidence="1">Belongs to the bacterial solute-binding protein 5 family.</text>
</comment>
<evidence type="ECO:0000256" key="4">
    <source>
        <dbReference type="SAM" id="MobiDB-lite"/>
    </source>
</evidence>
<dbReference type="InterPro" id="IPR050034">
    <property type="entry name" value="Opp4A"/>
</dbReference>
<feature type="region of interest" description="Disordered" evidence="4">
    <location>
        <begin position="29"/>
        <end position="54"/>
    </location>
</feature>
<comment type="caution">
    <text evidence="7">The sequence shown here is derived from an EMBL/GenBank/DDBJ whole genome shotgun (WGS) entry which is preliminary data.</text>
</comment>
<sequence>MAKRGKFKFLSIFLALILILSACSSGSGGSSSSGDSGSKGGGDEAKQEEKVDESLFPKTVVNDNEEIEGGSINVALVSNTPFEGTLDWQFYEGAPDREVLDWFSEPIFGYDENYQITNDVESAAKFELSEDHKTITITIEDGVYWHNGEPLEAEDYAYSYYIIGHPDYQGVRYGDTLISDIVGMEEYHAGKTDEISGIEVVDEKTVKITWKEANPSILSGIWAYAAPKDHYGDVPIGELINSEKIRTDVVGFGPFKVKNIVPGESVEYEAFEDYYGGKPKLDSVVLKVVSPQTIKKELKSGNIDIATFPSDQYETDYEPSNFQLLGRVENAYTYIAFKLGRWDEEKGEAVQDRDTPLQDVELRKAMAYAIDNDAIAKNFYNGLRSNASTLMIPFFEDFHNPDIEGYYYDPEKAKEILDNAGYKDVDGDGYREDKDGNKMVFNFASMDSGETSEPVAQAYIQWWDDIGIKVQLLEGRLHEFNSFYDRIEQDDPAIDIYQAAWTTGTDPDPYGLYSKYAKFNYPRYVNEENEQLLADGHSEDAFDFEYRKEVYDKWQQHMVDNVPIIPTLYRIELFAVNNRVKDYTLEVGTDWGYEDIAVTSEQPEK</sequence>
<evidence type="ECO:0000256" key="2">
    <source>
        <dbReference type="ARBA" id="ARBA00022448"/>
    </source>
</evidence>
<dbReference type="InterPro" id="IPR030678">
    <property type="entry name" value="Peptide/Ni-bd"/>
</dbReference>
<dbReference type="SUPFAM" id="SSF53850">
    <property type="entry name" value="Periplasmic binding protein-like II"/>
    <property type="match status" value="1"/>
</dbReference>
<dbReference type="RefSeq" id="WP_161920636.1">
    <property type="nucleotide sequence ID" value="NZ_JAACYS010000034.1"/>
</dbReference>
<gene>
    <name evidence="7" type="ORF">GW534_08665</name>
</gene>
<evidence type="ECO:0000259" key="6">
    <source>
        <dbReference type="Pfam" id="PF00496"/>
    </source>
</evidence>
<name>A0ABX0A6D9_9BACI</name>
<dbReference type="PIRSF" id="PIRSF002741">
    <property type="entry name" value="MppA"/>
    <property type="match status" value="1"/>
</dbReference>
<evidence type="ECO:0000313" key="8">
    <source>
        <dbReference type="Proteomes" id="UP000743899"/>
    </source>
</evidence>
<reference evidence="7 8" key="1">
    <citation type="submission" date="2020-01" db="EMBL/GenBank/DDBJ databases">
        <title>A novel Bacillus sp. from Pasinler.</title>
        <authorList>
            <person name="Adiguzel A."/>
            <person name="Ay H."/>
            <person name="Baltaci M.O."/>
        </authorList>
    </citation>
    <scope>NUCLEOTIDE SEQUENCE [LARGE SCALE GENOMIC DNA]</scope>
    <source>
        <strain evidence="7 8">P1</strain>
    </source>
</reference>
<evidence type="ECO:0000256" key="5">
    <source>
        <dbReference type="SAM" id="SignalP"/>
    </source>
</evidence>
<dbReference type="CDD" id="cd08510">
    <property type="entry name" value="PBP2_Lactococcal_OppA_like"/>
    <property type="match status" value="1"/>
</dbReference>
<keyword evidence="3 5" id="KW-0732">Signal</keyword>
<organism evidence="7 8">
    <name type="scientific">Pallidibacillus pasinlerensis</name>
    <dbReference type="NCBI Taxonomy" id="2703818"/>
    <lineage>
        <taxon>Bacteria</taxon>
        <taxon>Bacillati</taxon>
        <taxon>Bacillota</taxon>
        <taxon>Bacilli</taxon>
        <taxon>Bacillales</taxon>
        <taxon>Bacillaceae</taxon>
        <taxon>Pallidibacillus</taxon>
    </lineage>
</organism>
<evidence type="ECO:0000256" key="1">
    <source>
        <dbReference type="ARBA" id="ARBA00005695"/>
    </source>
</evidence>
<dbReference type="PROSITE" id="PS51257">
    <property type="entry name" value="PROKAR_LIPOPROTEIN"/>
    <property type="match status" value="1"/>
</dbReference>
<feature type="signal peptide" evidence="5">
    <location>
        <begin position="1"/>
        <end position="24"/>
    </location>
</feature>
<accession>A0ABX0A6D9</accession>
<dbReference type="NCBIfam" id="NF045467">
    <property type="entry name" value="Opp4A"/>
    <property type="match status" value="1"/>
</dbReference>
<feature type="chain" id="PRO_5046993274" evidence="5">
    <location>
        <begin position="25"/>
        <end position="605"/>
    </location>
</feature>
<dbReference type="Gene3D" id="3.40.190.10">
    <property type="entry name" value="Periplasmic binding protein-like II"/>
    <property type="match status" value="1"/>
</dbReference>
<evidence type="ECO:0000256" key="3">
    <source>
        <dbReference type="ARBA" id="ARBA00022729"/>
    </source>
</evidence>
<keyword evidence="8" id="KW-1185">Reference proteome</keyword>
<dbReference type="PANTHER" id="PTHR30290">
    <property type="entry name" value="PERIPLASMIC BINDING COMPONENT OF ABC TRANSPORTER"/>
    <property type="match status" value="1"/>
</dbReference>
<proteinExistence type="inferred from homology"/>
<dbReference type="InterPro" id="IPR039424">
    <property type="entry name" value="SBP_5"/>
</dbReference>
<dbReference type="EMBL" id="JAACYS010000034">
    <property type="protein sequence ID" value="NCU17805.1"/>
    <property type="molecule type" value="Genomic_DNA"/>
</dbReference>
<dbReference type="Proteomes" id="UP000743899">
    <property type="component" value="Unassembled WGS sequence"/>
</dbReference>
<dbReference type="Gene3D" id="3.10.105.10">
    <property type="entry name" value="Dipeptide-binding Protein, Domain 3"/>
    <property type="match status" value="1"/>
</dbReference>
<feature type="domain" description="Solute-binding protein family 5" evidence="6">
    <location>
        <begin position="123"/>
        <end position="520"/>
    </location>
</feature>
<feature type="compositionally biased region" description="Basic and acidic residues" evidence="4">
    <location>
        <begin position="41"/>
        <end position="54"/>
    </location>
</feature>
<dbReference type="InterPro" id="IPR000914">
    <property type="entry name" value="SBP_5_dom"/>
</dbReference>